<dbReference type="GO" id="GO:0008236">
    <property type="term" value="F:serine-type peptidase activity"/>
    <property type="evidence" value="ECO:0007669"/>
    <property type="project" value="UniProtKB-KW"/>
</dbReference>
<keyword evidence="4 5" id="KW-0720">Serine protease</keyword>
<dbReference type="InterPro" id="IPR041489">
    <property type="entry name" value="PDZ_6"/>
</dbReference>
<dbReference type="InterPro" id="IPR005151">
    <property type="entry name" value="Tail-specific_protease"/>
</dbReference>
<dbReference type="Gene3D" id="3.90.226.10">
    <property type="entry name" value="2-enoyl-CoA Hydratase, Chain A, domain 1"/>
    <property type="match status" value="1"/>
</dbReference>
<dbReference type="GO" id="GO:0006508">
    <property type="term" value="P:proteolysis"/>
    <property type="evidence" value="ECO:0007669"/>
    <property type="project" value="UniProtKB-KW"/>
</dbReference>
<name>A0A9D1RCB5_9FIRM</name>
<dbReference type="GO" id="GO:0030288">
    <property type="term" value="C:outer membrane-bounded periplasmic space"/>
    <property type="evidence" value="ECO:0007669"/>
    <property type="project" value="TreeGrafter"/>
</dbReference>
<dbReference type="PROSITE" id="PS51257">
    <property type="entry name" value="PROKAR_LIPOPROTEIN"/>
    <property type="match status" value="1"/>
</dbReference>
<dbReference type="PANTHER" id="PTHR32060:SF30">
    <property type="entry name" value="CARBOXY-TERMINAL PROCESSING PROTEASE CTPA"/>
    <property type="match status" value="1"/>
</dbReference>
<protein>
    <submittedName>
        <fullName evidence="7">S41 family peptidase</fullName>
    </submittedName>
</protein>
<dbReference type="Gene3D" id="3.30.750.44">
    <property type="match status" value="1"/>
</dbReference>
<reference evidence="7" key="2">
    <citation type="submission" date="2021-04" db="EMBL/GenBank/DDBJ databases">
        <authorList>
            <person name="Gilroy R."/>
        </authorList>
    </citation>
    <scope>NUCLEOTIDE SEQUENCE</scope>
    <source>
        <strain evidence="7">ChiSxjej1B13-11762</strain>
    </source>
</reference>
<organism evidence="7 8">
    <name type="scientific">Candidatus Dorea gallistercoris</name>
    <dbReference type="NCBI Taxonomy" id="2838542"/>
    <lineage>
        <taxon>Bacteria</taxon>
        <taxon>Bacillati</taxon>
        <taxon>Bacillota</taxon>
        <taxon>Clostridia</taxon>
        <taxon>Lachnospirales</taxon>
        <taxon>Lachnospiraceae</taxon>
        <taxon>Dorea</taxon>
    </lineage>
</organism>
<sequence>MKHQKKFCQGALCGALAVLLGTGLVSCAGRLPLFGQDAVSSEAEEKLAQIQALINQEYLGEIDEETLQTGIYEGYVGALEDPYSVYYDEEQTTALMETTQGEYGGIGVVLTQDLDTGITEASNVYEDSPAMKAGMQDGDIIYKVDGEDVSGKDLEEISGSIKGEKGSTVEVTVLRGEEQEEVTLTITRDTIQAETVESRMLTETVGYLSISEFDDVTLEQYQEAMTDLEAEGMEGLVVDLRGNPGGNLDTVCQILDLMLPEGLIVYTEDKDGNRQEMVSDEERQIDVPLAVLVDGNSASASEIYAGAIQDYGIGQIVGTQTFGKGVVQSIYDLGDGTSLKLTVAEYFTPNGRSIDGEGITPDVVVEYQRNESDPEADNQLDQAVETLREMME</sequence>
<dbReference type="SMART" id="SM00228">
    <property type="entry name" value="PDZ"/>
    <property type="match status" value="1"/>
</dbReference>
<dbReference type="SMART" id="SM00245">
    <property type="entry name" value="TSPc"/>
    <property type="match status" value="1"/>
</dbReference>
<dbReference type="GO" id="GO:0007165">
    <property type="term" value="P:signal transduction"/>
    <property type="evidence" value="ECO:0007669"/>
    <property type="project" value="TreeGrafter"/>
</dbReference>
<keyword evidence="2 5" id="KW-0645">Protease</keyword>
<dbReference type="GO" id="GO:0004175">
    <property type="term" value="F:endopeptidase activity"/>
    <property type="evidence" value="ECO:0007669"/>
    <property type="project" value="TreeGrafter"/>
</dbReference>
<dbReference type="InterPro" id="IPR029045">
    <property type="entry name" value="ClpP/crotonase-like_dom_sf"/>
</dbReference>
<evidence type="ECO:0000313" key="8">
    <source>
        <dbReference type="Proteomes" id="UP000824263"/>
    </source>
</evidence>
<dbReference type="EMBL" id="DXGF01000130">
    <property type="protein sequence ID" value="HIW84037.1"/>
    <property type="molecule type" value="Genomic_DNA"/>
</dbReference>
<dbReference type="CDD" id="cd06782">
    <property type="entry name" value="cpPDZ_CPP-like"/>
    <property type="match status" value="1"/>
</dbReference>
<dbReference type="Pfam" id="PF17820">
    <property type="entry name" value="PDZ_6"/>
    <property type="match status" value="1"/>
</dbReference>
<dbReference type="AlphaFoldDB" id="A0A9D1RCB5"/>
<evidence type="ECO:0000256" key="1">
    <source>
        <dbReference type="ARBA" id="ARBA00009179"/>
    </source>
</evidence>
<accession>A0A9D1RCB5</accession>
<dbReference type="InterPro" id="IPR036034">
    <property type="entry name" value="PDZ_sf"/>
</dbReference>
<dbReference type="Proteomes" id="UP000824263">
    <property type="component" value="Unassembled WGS sequence"/>
</dbReference>
<dbReference type="PANTHER" id="PTHR32060">
    <property type="entry name" value="TAIL-SPECIFIC PROTEASE"/>
    <property type="match status" value="1"/>
</dbReference>
<reference evidence="7" key="1">
    <citation type="journal article" date="2021" name="PeerJ">
        <title>Extensive microbial diversity within the chicken gut microbiome revealed by metagenomics and culture.</title>
        <authorList>
            <person name="Gilroy R."/>
            <person name="Ravi A."/>
            <person name="Getino M."/>
            <person name="Pursley I."/>
            <person name="Horton D.L."/>
            <person name="Alikhan N.F."/>
            <person name="Baker D."/>
            <person name="Gharbi K."/>
            <person name="Hall N."/>
            <person name="Watson M."/>
            <person name="Adriaenssens E.M."/>
            <person name="Foster-Nyarko E."/>
            <person name="Jarju S."/>
            <person name="Secka A."/>
            <person name="Antonio M."/>
            <person name="Oren A."/>
            <person name="Chaudhuri R.R."/>
            <person name="La Ragione R."/>
            <person name="Hildebrand F."/>
            <person name="Pallen M.J."/>
        </authorList>
    </citation>
    <scope>NUCLEOTIDE SEQUENCE</scope>
    <source>
        <strain evidence="7">ChiSxjej1B13-11762</strain>
    </source>
</reference>
<dbReference type="InterPro" id="IPR004447">
    <property type="entry name" value="Peptidase_S41A"/>
</dbReference>
<evidence type="ECO:0000256" key="3">
    <source>
        <dbReference type="ARBA" id="ARBA00022801"/>
    </source>
</evidence>
<dbReference type="SUPFAM" id="SSF50156">
    <property type="entry name" value="PDZ domain-like"/>
    <property type="match status" value="1"/>
</dbReference>
<dbReference type="Pfam" id="PF03572">
    <property type="entry name" value="Peptidase_S41"/>
    <property type="match status" value="1"/>
</dbReference>
<keyword evidence="3 5" id="KW-0378">Hydrolase</keyword>
<evidence type="ECO:0000256" key="5">
    <source>
        <dbReference type="RuleBase" id="RU004404"/>
    </source>
</evidence>
<dbReference type="PROSITE" id="PS50106">
    <property type="entry name" value="PDZ"/>
    <property type="match status" value="1"/>
</dbReference>
<dbReference type="NCBIfam" id="TIGR00225">
    <property type="entry name" value="prc"/>
    <property type="match status" value="1"/>
</dbReference>
<evidence type="ECO:0000259" key="6">
    <source>
        <dbReference type="PROSITE" id="PS50106"/>
    </source>
</evidence>
<evidence type="ECO:0000256" key="2">
    <source>
        <dbReference type="ARBA" id="ARBA00022670"/>
    </source>
</evidence>
<comment type="similarity">
    <text evidence="1 5">Belongs to the peptidase S41A family.</text>
</comment>
<dbReference type="SUPFAM" id="SSF52096">
    <property type="entry name" value="ClpP/crotonase"/>
    <property type="match status" value="1"/>
</dbReference>
<comment type="caution">
    <text evidence="7">The sequence shown here is derived from an EMBL/GenBank/DDBJ whole genome shotgun (WGS) entry which is preliminary data.</text>
</comment>
<proteinExistence type="inferred from homology"/>
<feature type="domain" description="PDZ" evidence="6">
    <location>
        <begin position="92"/>
        <end position="162"/>
    </location>
</feature>
<gene>
    <name evidence="7" type="ORF">H9873_06930</name>
</gene>
<dbReference type="InterPro" id="IPR055210">
    <property type="entry name" value="CtpA/B_N"/>
</dbReference>
<evidence type="ECO:0000256" key="4">
    <source>
        <dbReference type="ARBA" id="ARBA00022825"/>
    </source>
</evidence>
<dbReference type="InterPro" id="IPR001478">
    <property type="entry name" value="PDZ"/>
</dbReference>
<dbReference type="Gene3D" id="2.30.42.10">
    <property type="match status" value="1"/>
</dbReference>
<dbReference type="CDD" id="cd07560">
    <property type="entry name" value="Peptidase_S41_CPP"/>
    <property type="match status" value="1"/>
</dbReference>
<dbReference type="Pfam" id="PF22694">
    <property type="entry name" value="CtpB_N-like"/>
    <property type="match status" value="1"/>
</dbReference>
<evidence type="ECO:0000313" key="7">
    <source>
        <dbReference type="EMBL" id="HIW84037.1"/>
    </source>
</evidence>